<evidence type="ECO:0000256" key="1">
    <source>
        <dbReference type="SAM" id="Coils"/>
    </source>
</evidence>
<dbReference type="Gene3D" id="3.40.50.410">
    <property type="entry name" value="von Willebrand factor, type A domain"/>
    <property type="match status" value="1"/>
</dbReference>
<keyword evidence="3" id="KW-1185">Reference proteome</keyword>
<feature type="coiled-coil region" evidence="1">
    <location>
        <begin position="97"/>
        <end position="145"/>
    </location>
</feature>
<reference evidence="2 3" key="1">
    <citation type="submission" date="2018-06" db="EMBL/GenBank/DDBJ databases">
        <title>Complete Genomes of Monosporascus.</title>
        <authorList>
            <person name="Robinson A.J."/>
            <person name="Natvig D.O."/>
        </authorList>
    </citation>
    <scope>NUCLEOTIDE SEQUENCE [LARGE SCALE GENOMIC DNA]</scope>
    <source>
        <strain evidence="2 3">CBS 609.92</strain>
    </source>
</reference>
<feature type="coiled-coil region" evidence="1">
    <location>
        <begin position="248"/>
        <end position="275"/>
    </location>
</feature>
<proteinExistence type="predicted"/>
<gene>
    <name evidence="2" type="ORF">DL762_007605</name>
</gene>
<organism evidence="2 3">
    <name type="scientific">Monosporascus cannonballus</name>
    <dbReference type="NCBI Taxonomy" id="155416"/>
    <lineage>
        <taxon>Eukaryota</taxon>
        <taxon>Fungi</taxon>
        <taxon>Dikarya</taxon>
        <taxon>Ascomycota</taxon>
        <taxon>Pezizomycotina</taxon>
        <taxon>Sordariomycetes</taxon>
        <taxon>Xylariomycetidae</taxon>
        <taxon>Xylariales</taxon>
        <taxon>Xylariales incertae sedis</taxon>
        <taxon>Monosporascus</taxon>
    </lineage>
</organism>
<evidence type="ECO:0000313" key="2">
    <source>
        <dbReference type="EMBL" id="RYO80515.1"/>
    </source>
</evidence>
<sequence>MPLAASSNMAMSMSTVSATSQKASDMAMVSPTPKQDALKATDMTSRLAQSMYSQHVATTSSARASTGGQLMVDVRRDRARIKEKAFNMQRIQLAEQLSNESKLCKALEARVTLLQDELASLRISNEAFKTECARLHGQVDEATQQLGVQITEAGQRDKAMLERVGDLEAKLDEAANALEQSLLGREELQKAHDEAVKARDQEADKVKQLDHELQMGRTKIHNLHAMYERLHEKHVDDEKHQQKQLESLKRLDAEAKDNERAMNEALRELADAKLTISNMEEWREARERDLQQRLALKGAEAKKLKGEINTLRTACADASLKKEAAQMELRTELAEVRDKYLAESRKLQQSFNELEVAIKPFPQVMVIGVDVSGSTISVLPEIKQAYRDVLHMAKSNNSSVKVAVVIHGNYEQHDPSPVQTISDATFRITDSIGSTGGVEDYAYCLEKAHEILRLYVGSRKSIILIGDGDVGGLDTTPLFATCEELRSAKILVHSIVIPNGLRFGSTCDSKMQDISQVTGGRIEYKETYLSALDEILCHERELHFKAS</sequence>
<dbReference type="InterPro" id="IPR036465">
    <property type="entry name" value="vWFA_dom_sf"/>
</dbReference>
<name>A0ABY0GYR1_9PEZI</name>
<keyword evidence="1" id="KW-0175">Coiled coil</keyword>
<dbReference type="SUPFAM" id="SSF53300">
    <property type="entry name" value="vWA-like"/>
    <property type="match status" value="1"/>
</dbReference>
<dbReference type="Proteomes" id="UP000294003">
    <property type="component" value="Unassembled WGS sequence"/>
</dbReference>
<evidence type="ECO:0008006" key="4">
    <source>
        <dbReference type="Google" id="ProtNLM"/>
    </source>
</evidence>
<accession>A0ABY0GYR1</accession>
<comment type="caution">
    <text evidence="2">The sequence shown here is derived from an EMBL/GenBank/DDBJ whole genome shotgun (WGS) entry which is preliminary data.</text>
</comment>
<protein>
    <recommendedName>
        <fullName evidence="4">VWFA domain-containing protein</fullName>
    </recommendedName>
</protein>
<dbReference type="EMBL" id="QJNS01000287">
    <property type="protein sequence ID" value="RYO80515.1"/>
    <property type="molecule type" value="Genomic_DNA"/>
</dbReference>
<evidence type="ECO:0000313" key="3">
    <source>
        <dbReference type="Proteomes" id="UP000294003"/>
    </source>
</evidence>